<keyword evidence="3" id="KW-0804">Transcription</keyword>
<dbReference type="SUPFAM" id="SSF47459">
    <property type="entry name" value="HLH, helix-loop-helix DNA-binding domain"/>
    <property type="match status" value="1"/>
</dbReference>
<evidence type="ECO:0000256" key="2">
    <source>
        <dbReference type="ARBA" id="ARBA00023015"/>
    </source>
</evidence>
<dbReference type="GO" id="GO:0046983">
    <property type="term" value="F:protein dimerization activity"/>
    <property type="evidence" value="ECO:0007669"/>
    <property type="project" value="InterPro"/>
</dbReference>
<organism evidence="7 8">
    <name type="scientific">Vitis vinifera</name>
    <name type="common">Grape</name>
    <dbReference type="NCBI Taxonomy" id="29760"/>
    <lineage>
        <taxon>Eukaryota</taxon>
        <taxon>Viridiplantae</taxon>
        <taxon>Streptophyta</taxon>
        <taxon>Embryophyta</taxon>
        <taxon>Tracheophyta</taxon>
        <taxon>Spermatophyta</taxon>
        <taxon>Magnoliopsida</taxon>
        <taxon>eudicotyledons</taxon>
        <taxon>Gunneridae</taxon>
        <taxon>Pentapetalae</taxon>
        <taxon>rosids</taxon>
        <taxon>Vitales</taxon>
        <taxon>Vitaceae</taxon>
        <taxon>Viteae</taxon>
        <taxon>Vitis</taxon>
    </lineage>
</organism>
<dbReference type="AlphaFoldDB" id="A0A438E730"/>
<evidence type="ECO:0000256" key="5">
    <source>
        <dbReference type="SAM" id="Coils"/>
    </source>
</evidence>
<evidence type="ECO:0000256" key="3">
    <source>
        <dbReference type="ARBA" id="ARBA00023163"/>
    </source>
</evidence>
<dbReference type="PROSITE" id="PS50888">
    <property type="entry name" value="BHLH"/>
    <property type="match status" value="1"/>
</dbReference>
<dbReference type="Pfam" id="PF00010">
    <property type="entry name" value="HLH"/>
    <property type="match status" value="1"/>
</dbReference>
<keyword evidence="2" id="KW-0805">Transcription regulation</keyword>
<gene>
    <name evidence="7" type="primary">BHLH160_1</name>
    <name evidence="7" type="ORF">CK203_095346</name>
</gene>
<dbReference type="InterPro" id="IPR015660">
    <property type="entry name" value="MASH1/Ascl1a-like"/>
</dbReference>
<dbReference type="EMBL" id="QGNW01001380">
    <property type="protein sequence ID" value="RVW43469.1"/>
    <property type="molecule type" value="Genomic_DNA"/>
</dbReference>
<dbReference type="Gene3D" id="4.10.280.10">
    <property type="entry name" value="Helix-loop-helix DNA-binding domain"/>
    <property type="match status" value="1"/>
</dbReference>
<protein>
    <submittedName>
        <fullName evidence="7">Transcription factor bHLH160</fullName>
    </submittedName>
</protein>
<feature type="domain" description="BHLH" evidence="6">
    <location>
        <begin position="166"/>
        <end position="219"/>
    </location>
</feature>
<dbReference type="InterPro" id="IPR036638">
    <property type="entry name" value="HLH_DNA-bd_sf"/>
</dbReference>
<keyword evidence="5" id="KW-0175">Coiled coil</keyword>
<dbReference type="Proteomes" id="UP000288805">
    <property type="component" value="Unassembled WGS sequence"/>
</dbReference>
<evidence type="ECO:0000256" key="1">
    <source>
        <dbReference type="ARBA" id="ARBA00004123"/>
    </source>
</evidence>
<evidence type="ECO:0000259" key="6">
    <source>
        <dbReference type="PROSITE" id="PS50888"/>
    </source>
</evidence>
<feature type="coiled-coil region" evidence="5">
    <location>
        <begin position="209"/>
        <end position="236"/>
    </location>
</feature>
<comment type="caution">
    <text evidence="7">The sequence shown here is derived from an EMBL/GenBank/DDBJ whole genome shotgun (WGS) entry which is preliminary data.</text>
</comment>
<dbReference type="PANTHER" id="PTHR13935">
    <property type="entry name" value="ACHAETE-SCUTE TRANSCRIPTION FACTOR-RELATED"/>
    <property type="match status" value="1"/>
</dbReference>
<comment type="subcellular location">
    <subcellularLocation>
        <location evidence="1">Nucleus</location>
    </subcellularLocation>
</comment>
<evidence type="ECO:0000313" key="8">
    <source>
        <dbReference type="Proteomes" id="UP000288805"/>
    </source>
</evidence>
<reference evidence="7 8" key="1">
    <citation type="journal article" date="2018" name="PLoS Genet.">
        <title>Population sequencing reveals clonal diversity and ancestral inbreeding in the grapevine cultivar Chardonnay.</title>
        <authorList>
            <person name="Roach M.J."/>
            <person name="Johnson D.L."/>
            <person name="Bohlmann J."/>
            <person name="van Vuuren H.J."/>
            <person name="Jones S.J."/>
            <person name="Pretorius I.S."/>
            <person name="Schmidt S.A."/>
            <person name="Borneman A.R."/>
        </authorList>
    </citation>
    <scope>NUCLEOTIDE SEQUENCE [LARGE SCALE GENOMIC DNA]</scope>
    <source>
        <strain evidence="8">cv. Chardonnay</strain>
        <tissue evidence="7">Leaf</tissue>
    </source>
</reference>
<sequence>MTLYDLLNQGTTFLGISTLQELEEQQVILISIHMSSPPFNNPHYEDNSCPSLHYADLWSLLQDIDISVPVDDHNSLDRMDPIMFEQENSAMVQYSSQEKGLVGDNPINPVAFDQENSTMVQSSKEKGQVGGKTNLKTSERNRRIKHSQAKKTLLKHIADQQGSSVLRKENHNAKERVRRMQLNASYLALRSLLPDARRSKKRWSSPRIIDRVLEYIPELENEIENLTLKKDNMLSSLENEQTHQNQPSDLQVPTVSVTEVRKDEVIVQICMQREPGNVLSNLMQNVEGEGMGIMSASSLYVCDERICYHLHIQSMVNSYYESSTSDHANYSKQEGHQG</sequence>
<dbReference type="GO" id="GO:0003700">
    <property type="term" value="F:DNA-binding transcription factor activity"/>
    <property type="evidence" value="ECO:0007669"/>
    <property type="project" value="InterPro"/>
</dbReference>
<evidence type="ECO:0000313" key="7">
    <source>
        <dbReference type="EMBL" id="RVW43469.1"/>
    </source>
</evidence>
<proteinExistence type="predicted"/>
<dbReference type="InterPro" id="IPR011598">
    <property type="entry name" value="bHLH_dom"/>
</dbReference>
<evidence type="ECO:0000256" key="4">
    <source>
        <dbReference type="ARBA" id="ARBA00023242"/>
    </source>
</evidence>
<dbReference type="SMART" id="SM00353">
    <property type="entry name" value="HLH"/>
    <property type="match status" value="1"/>
</dbReference>
<keyword evidence="4" id="KW-0539">Nucleus</keyword>
<dbReference type="GO" id="GO:0005634">
    <property type="term" value="C:nucleus"/>
    <property type="evidence" value="ECO:0007669"/>
    <property type="project" value="UniProtKB-SubCell"/>
</dbReference>
<accession>A0A438E730</accession>
<dbReference type="GO" id="GO:0006357">
    <property type="term" value="P:regulation of transcription by RNA polymerase II"/>
    <property type="evidence" value="ECO:0007669"/>
    <property type="project" value="InterPro"/>
</dbReference>
<name>A0A438E730_VITVI</name>
<dbReference type="PANTHER" id="PTHR13935:SF104">
    <property type="entry name" value="TRANSCRIPTION FACTOR BHLH160"/>
    <property type="match status" value="1"/>
</dbReference>